<dbReference type="Proteomes" id="UP000199406">
    <property type="component" value="Unassembled WGS sequence"/>
</dbReference>
<protein>
    <recommendedName>
        <fullName evidence="3">Ribosome maturation factor RimP</fullName>
    </recommendedName>
</protein>
<evidence type="ECO:0000259" key="6">
    <source>
        <dbReference type="Pfam" id="PF17384"/>
    </source>
</evidence>
<keyword evidence="8" id="KW-1185">Reference proteome</keyword>
<dbReference type="AlphaFoldDB" id="A0A1G7KDM3"/>
<evidence type="ECO:0000256" key="1">
    <source>
        <dbReference type="ARBA" id="ARBA00022490"/>
    </source>
</evidence>
<dbReference type="RefSeq" id="WP_091764918.1">
    <property type="nucleotide sequence ID" value="NZ_FNBT01000003.1"/>
</dbReference>
<evidence type="ECO:0000313" key="7">
    <source>
        <dbReference type="EMBL" id="SDF35140.1"/>
    </source>
</evidence>
<dbReference type="PANTHER" id="PTHR33867:SF1">
    <property type="entry name" value="RIBOSOME MATURATION FACTOR RIMP"/>
    <property type="match status" value="1"/>
</dbReference>
<dbReference type="Pfam" id="PF17384">
    <property type="entry name" value="DUF150_C"/>
    <property type="match status" value="1"/>
</dbReference>
<dbReference type="GO" id="GO:0005829">
    <property type="term" value="C:cytosol"/>
    <property type="evidence" value="ECO:0007669"/>
    <property type="project" value="TreeGrafter"/>
</dbReference>
<dbReference type="InterPro" id="IPR003728">
    <property type="entry name" value="Ribosome_maturation_RimP"/>
</dbReference>
<evidence type="ECO:0000256" key="2">
    <source>
        <dbReference type="ARBA" id="ARBA00022517"/>
    </source>
</evidence>
<dbReference type="STRING" id="1550231.SAMN05660662_1807"/>
<dbReference type="CDD" id="cd01734">
    <property type="entry name" value="YlxS_C"/>
    <property type="match status" value="1"/>
</dbReference>
<evidence type="ECO:0000259" key="5">
    <source>
        <dbReference type="Pfam" id="PF02576"/>
    </source>
</evidence>
<accession>A0A1G7KDM3</accession>
<dbReference type="NCBIfam" id="NF000930">
    <property type="entry name" value="PRK00092.2-2"/>
    <property type="match status" value="1"/>
</dbReference>
<keyword evidence="2 3" id="KW-0690">Ribosome biogenesis</keyword>
<feature type="domain" description="Ribosome maturation factor RimP N-terminal" evidence="5">
    <location>
        <begin position="21"/>
        <end position="94"/>
    </location>
</feature>
<comment type="similarity">
    <text evidence="3">Belongs to the RimP family.</text>
</comment>
<name>A0A1G7KDM3_9ACTN</name>
<dbReference type="InterPro" id="IPR028989">
    <property type="entry name" value="RimP_N"/>
</dbReference>
<proteinExistence type="inferred from homology"/>
<dbReference type="Pfam" id="PF02576">
    <property type="entry name" value="RimP_N"/>
    <property type="match status" value="1"/>
</dbReference>
<reference evidence="8" key="1">
    <citation type="submission" date="2016-10" db="EMBL/GenBank/DDBJ databases">
        <authorList>
            <person name="Varghese N."/>
            <person name="Submissions S."/>
        </authorList>
    </citation>
    <scope>NUCLEOTIDE SEQUENCE [LARGE SCALE GENOMIC DNA]</scope>
    <source>
        <strain evidence="8">DSM 44268</strain>
    </source>
</reference>
<dbReference type="OrthoDB" id="9805006at2"/>
<feature type="compositionally biased region" description="Acidic residues" evidence="4">
    <location>
        <begin position="198"/>
        <end position="218"/>
    </location>
</feature>
<dbReference type="SUPFAM" id="SSF75420">
    <property type="entry name" value="YhbC-like, N-terminal domain"/>
    <property type="match status" value="1"/>
</dbReference>
<evidence type="ECO:0000256" key="3">
    <source>
        <dbReference type="HAMAP-Rule" id="MF_01077"/>
    </source>
</evidence>
<comment type="function">
    <text evidence="3">Required for maturation of 30S ribosomal subunits.</text>
</comment>
<dbReference type="InterPro" id="IPR035956">
    <property type="entry name" value="RimP_N_sf"/>
</dbReference>
<dbReference type="HAMAP" id="MF_01077">
    <property type="entry name" value="RimP"/>
    <property type="match status" value="1"/>
</dbReference>
<sequence>MSASRGTPRTDPATARLAGWIEPVVAGAGYDLEELVVTPAGRRSVVRVVVDRDAGVTLDDIAEVSRAVSEVLDTNDDGMGRTPYVLEVTSPGVDRPLTDQRHWRRNTGRLVAVAVGPAGATEQVTGRITAVDDAGVTLAVEAQGKPGAKKRAPTPRQVPWAELGAGRVQVEFARAGHADEGVGLDDLTEDDLIEDDLIEDDLLELTDDDVMDDPEPGEDAVPGNAPQARGGAQ</sequence>
<feature type="region of interest" description="Disordered" evidence="4">
    <location>
        <begin position="198"/>
        <end position="233"/>
    </location>
</feature>
<dbReference type="EMBL" id="FNBT01000003">
    <property type="protein sequence ID" value="SDF35140.1"/>
    <property type="molecule type" value="Genomic_DNA"/>
</dbReference>
<evidence type="ECO:0000313" key="8">
    <source>
        <dbReference type="Proteomes" id="UP000199406"/>
    </source>
</evidence>
<organism evidence="7 8">
    <name type="scientific">Blastococcus aurantiacus</name>
    <dbReference type="NCBI Taxonomy" id="1550231"/>
    <lineage>
        <taxon>Bacteria</taxon>
        <taxon>Bacillati</taxon>
        <taxon>Actinomycetota</taxon>
        <taxon>Actinomycetes</taxon>
        <taxon>Geodermatophilales</taxon>
        <taxon>Geodermatophilaceae</taxon>
        <taxon>Blastococcus</taxon>
    </lineage>
</organism>
<comment type="subcellular location">
    <subcellularLocation>
        <location evidence="3">Cytoplasm</location>
    </subcellularLocation>
</comment>
<keyword evidence="1 3" id="KW-0963">Cytoplasm</keyword>
<feature type="domain" description="Ribosome maturation factor RimP C-terminal" evidence="6">
    <location>
        <begin position="97"/>
        <end position="172"/>
    </location>
</feature>
<evidence type="ECO:0000256" key="4">
    <source>
        <dbReference type="SAM" id="MobiDB-lite"/>
    </source>
</evidence>
<dbReference type="Gene3D" id="3.30.300.70">
    <property type="entry name" value="RimP-like superfamily, N-terminal"/>
    <property type="match status" value="1"/>
</dbReference>
<dbReference type="InterPro" id="IPR028998">
    <property type="entry name" value="RimP_C"/>
</dbReference>
<dbReference type="GO" id="GO:0006412">
    <property type="term" value="P:translation"/>
    <property type="evidence" value="ECO:0007669"/>
    <property type="project" value="TreeGrafter"/>
</dbReference>
<dbReference type="GO" id="GO:0000028">
    <property type="term" value="P:ribosomal small subunit assembly"/>
    <property type="evidence" value="ECO:0007669"/>
    <property type="project" value="TreeGrafter"/>
</dbReference>
<dbReference type="PANTHER" id="PTHR33867">
    <property type="entry name" value="RIBOSOME MATURATION FACTOR RIMP"/>
    <property type="match status" value="1"/>
</dbReference>
<gene>
    <name evidence="3" type="primary">rimP</name>
    <name evidence="7" type="ORF">SAMN05660662_1807</name>
</gene>